<gene>
    <name evidence="1" type="ORF">K432DRAFT_381029</name>
</gene>
<dbReference type="Gene3D" id="3.80.10.10">
    <property type="entry name" value="Ribonuclease Inhibitor"/>
    <property type="match status" value="1"/>
</dbReference>
<dbReference type="OrthoDB" id="2520703at2759"/>
<dbReference type="EMBL" id="KV744910">
    <property type="protein sequence ID" value="OCK81731.1"/>
    <property type="molecule type" value="Genomic_DNA"/>
</dbReference>
<keyword evidence="2" id="KW-1185">Reference proteome</keyword>
<name>A0A8E2EDD0_9PEZI</name>
<protein>
    <recommendedName>
        <fullName evidence="3">F-box domain-containing protein</fullName>
    </recommendedName>
</protein>
<evidence type="ECO:0000313" key="1">
    <source>
        <dbReference type="EMBL" id="OCK81731.1"/>
    </source>
</evidence>
<dbReference type="Proteomes" id="UP000250266">
    <property type="component" value="Unassembled WGS sequence"/>
</dbReference>
<reference evidence="1 2" key="1">
    <citation type="journal article" date="2016" name="Nat. Commun.">
        <title>Ectomycorrhizal ecology is imprinted in the genome of the dominant symbiotic fungus Cenococcum geophilum.</title>
        <authorList>
            <consortium name="DOE Joint Genome Institute"/>
            <person name="Peter M."/>
            <person name="Kohler A."/>
            <person name="Ohm R.A."/>
            <person name="Kuo A."/>
            <person name="Krutzmann J."/>
            <person name="Morin E."/>
            <person name="Arend M."/>
            <person name="Barry K.W."/>
            <person name="Binder M."/>
            <person name="Choi C."/>
            <person name="Clum A."/>
            <person name="Copeland A."/>
            <person name="Grisel N."/>
            <person name="Haridas S."/>
            <person name="Kipfer T."/>
            <person name="LaButti K."/>
            <person name="Lindquist E."/>
            <person name="Lipzen A."/>
            <person name="Maire R."/>
            <person name="Meier B."/>
            <person name="Mihaltcheva S."/>
            <person name="Molinier V."/>
            <person name="Murat C."/>
            <person name="Poggeler S."/>
            <person name="Quandt C.A."/>
            <person name="Sperisen C."/>
            <person name="Tritt A."/>
            <person name="Tisserant E."/>
            <person name="Crous P.W."/>
            <person name="Henrissat B."/>
            <person name="Nehls U."/>
            <person name="Egli S."/>
            <person name="Spatafora J.W."/>
            <person name="Grigoriev I.V."/>
            <person name="Martin F.M."/>
        </authorList>
    </citation>
    <scope>NUCLEOTIDE SEQUENCE [LARGE SCALE GENOMIC DNA]</scope>
    <source>
        <strain evidence="1 2">CBS 459.81</strain>
    </source>
</reference>
<accession>A0A8E2EDD0</accession>
<sequence>MPKLLDLPIELLCNVVDGVDDRTSLLKLCLVCKTLLAMSQPVLFNSFRKAGERPEYGNQSYTCYGPAPKARLISFVRTIIERPDLALQVKWVDVETFDDDINPEDEFEEPPSEEDMEIFYDAVRQLDVKKRYPWIRALTELRAIVFIALLIIQTPNMEDFEFILTYKPISLLSGLARRTANGVPSNAFKSLKKLTVTHFDAAGGFNLQQIARLLSLPSLQSLFTKHCLGDNVVDLGDFGSFECEPGTLNLSTLVFDDSSIDATCLHTLIAACKSLKQFEYQSMLFHEMSDVDQFTPSEMYSALKCQKSSLEMLTLDFTEHEYDQLEGDWRGEDPIIGDLREFTNLKHLRVDQSYLEDREDLTVLPQSLESLTLQHCQGPISKTVADLVVLSKTALPSLRKLHIIGKLNVVLGLPKNISRDDSAFIKACEQLKGLVAGSAIDLLHDEEFWILGHRSAL</sequence>
<organism evidence="1 2">
    <name type="scientific">Lepidopterella palustris CBS 459.81</name>
    <dbReference type="NCBI Taxonomy" id="1314670"/>
    <lineage>
        <taxon>Eukaryota</taxon>
        <taxon>Fungi</taxon>
        <taxon>Dikarya</taxon>
        <taxon>Ascomycota</taxon>
        <taxon>Pezizomycotina</taxon>
        <taxon>Dothideomycetes</taxon>
        <taxon>Pleosporomycetidae</taxon>
        <taxon>Mytilinidiales</taxon>
        <taxon>Argynnaceae</taxon>
        <taxon>Lepidopterella</taxon>
    </lineage>
</organism>
<proteinExistence type="predicted"/>
<evidence type="ECO:0008006" key="3">
    <source>
        <dbReference type="Google" id="ProtNLM"/>
    </source>
</evidence>
<dbReference type="SUPFAM" id="SSF52058">
    <property type="entry name" value="L domain-like"/>
    <property type="match status" value="1"/>
</dbReference>
<evidence type="ECO:0000313" key="2">
    <source>
        <dbReference type="Proteomes" id="UP000250266"/>
    </source>
</evidence>
<dbReference type="InterPro" id="IPR032675">
    <property type="entry name" value="LRR_dom_sf"/>
</dbReference>
<dbReference type="AlphaFoldDB" id="A0A8E2EDD0"/>